<dbReference type="OrthoDB" id="278430at2759"/>
<dbReference type="Gene3D" id="3.30.1370.50">
    <property type="entry name" value="R3H-like domain"/>
    <property type="match status" value="1"/>
</dbReference>
<feature type="region of interest" description="Disordered" evidence="1">
    <location>
        <begin position="50"/>
        <end position="96"/>
    </location>
</feature>
<dbReference type="GO" id="GO:0003676">
    <property type="term" value="F:nucleic acid binding"/>
    <property type="evidence" value="ECO:0007669"/>
    <property type="project" value="InterPro"/>
</dbReference>
<keyword evidence="3" id="KW-1185">Reference proteome</keyword>
<proteinExistence type="predicted"/>
<dbReference type="AlphaFoldDB" id="A0A2A9NVS7"/>
<gene>
    <name evidence="2" type="ORF">AMATHDRAFT_141671</name>
</gene>
<feature type="non-terminal residue" evidence="2">
    <location>
        <position position="96"/>
    </location>
</feature>
<dbReference type="Proteomes" id="UP000242287">
    <property type="component" value="Unassembled WGS sequence"/>
</dbReference>
<name>A0A2A9NVS7_9AGAR</name>
<dbReference type="EMBL" id="KZ301984">
    <property type="protein sequence ID" value="PFH51840.1"/>
    <property type="molecule type" value="Genomic_DNA"/>
</dbReference>
<organism evidence="2 3">
    <name type="scientific">Amanita thiersii Skay4041</name>
    <dbReference type="NCBI Taxonomy" id="703135"/>
    <lineage>
        <taxon>Eukaryota</taxon>
        <taxon>Fungi</taxon>
        <taxon>Dikarya</taxon>
        <taxon>Basidiomycota</taxon>
        <taxon>Agaricomycotina</taxon>
        <taxon>Agaricomycetes</taxon>
        <taxon>Agaricomycetidae</taxon>
        <taxon>Agaricales</taxon>
        <taxon>Pluteineae</taxon>
        <taxon>Amanitaceae</taxon>
        <taxon>Amanita</taxon>
    </lineage>
</organism>
<protein>
    <submittedName>
        <fullName evidence="2">Uncharacterized protein</fullName>
    </submittedName>
</protein>
<reference evidence="2 3" key="1">
    <citation type="submission" date="2014-02" db="EMBL/GenBank/DDBJ databases">
        <title>Transposable element dynamics among asymbiotic and ectomycorrhizal Amanita fungi.</title>
        <authorList>
            <consortium name="DOE Joint Genome Institute"/>
            <person name="Hess J."/>
            <person name="Skrede I."/>
            <person name="Wolfe B."/>
            <person name="LaButti K."/>
            <person name="Ohm R.A."/>
            <person name="Grigoriev I.V."/>
            <person name="Pringle A."/>
        </authorList>
    </citation>
    <scope>NUCLEOTIDE SEQUENCE [LARGE SCALE GENOMIC DNA]</scope>
    <source>
        <strain evidence="2 3">SKay4041</strain>
    </source>
</reference>
<evidence type="ECO:0000256" key="1">
    <source>
        <dbReference type="SAM" id="MobiDB-lite"/>
    </source>
</evidence>
<evidence type="ECO:0000313" key="3">
    <source>
        <dbReference type="Proteomes" id="UP000242287"/>
    </source>
</evidence>
<accession>A0A2A9NVS7</accession>
<sequence>MLVHRCSSFYKTALEVDPISKVFYVSLTTESRIPERKISDLVPAEQTAQPAIKIMRRTPLDRKLKSHSQANSVIGDEGDLSDVEPSEAGSLGGKST</sequence>
<feature type="compositionally biased region" description="Acidic residues" evidence="1">
    <location>
        <begin position="76"/>
        <end position="85"/>
    </location>
</feature>
<dbReference type="InterPro" id="IPR036867">
    <property type="entry name" value="R3H_dom_sf"/>
</dbReference>
<evidence type="ECO:0000313" key="2">
    <source>
        <dbReference type="EMBL" id="PFH51840.1"/>
    </source>
</evidence>
<dbReference type="STRING" id="703135.A0A2A9NVS7"/>